<dbReference type="EMBL" id="LRFC01000034">
    <property type="protein sequence ID" value="KZE64854.1"/>
    <property type="molecule type" value="Genomic_DNA"/>
</dbReference>
<keyword evidence="3" id="KW-1185">Reference proteome</keyword>
<dbReference type="AlphaFoldDB" id="A0A165N6Y8"/>
<dbReference type="OrthoDB" id="2867625at2"/>
<accession>A0A165N6Y8</accession>
<evidence type="ECO:0000259" key="1">
    <source>
        <dbReference type="Pfam" id="PF22289"/>
    </source>
</evidence>
<dbReference type="NCBIfam" id="NF041259">
    <property type="entry name" value="mono_DmmA_fam"/>
    <property type="match status" value="1"/>
</dbReference>
<organism evidence="2 3">
    <name type="scientific">Fictibacillus phosphorivorans</name>
    <dbReference type="NCBI Taxonomy" id="1221500"/>
    <lineage>
        <taxon>Bacteria</taxon>
        <taxon>Bacillati</taxon>
        <taxon>Bacillota</taxon>
        <taxon>Bacilli</taxon>
        <taxon>Bacillales</taxon>
        <taxon>Fictibacillaceae</taxon>
        <taxon>Fictibacillus</taxon>
    </lineage>
</organism>
<sequence length="151" mass="17531">MNSEALFINGKRKYIFCGDDQGLKLLSSVMEKVIEEGLIHERFLLSDRKMPLLEDFLRSQNMGTFLYLAIPFSELQRFRTAIEDIGYSDEEVQYIGYGEKIISLFCCRCHEINKTKHEQKRLFCQGCGLDLEVSDHYSDLHDAFLGYVAKL</sequence>
<dbReference type="RefSeq" id="WP_066243083.1">
    <property type="nucleotide sequence ID" value="NZ_LRFC01000034.1"/>
</dbReference>
<reference evidence="3" key="1">
    <citation type="submission" date="2016-01" db="EMBL/GenBank/DDBJ databases">
        <title>Draft genome of Chromobacterium sp. F49.</title>
        <authorList>
            <person name="Hong K.W."/>
        </authorList>
    </citation>
    <scope>NUCLEOTIDE SEQUENCE [LARGE SCALE GENOMIC DNA]</scope>
    <source>
        <strain evidence="3">P7IIIA</strain>
    </source>
</reference>
<comment type="caution">
    <text evidence="2">The sequence shown here is derived from an EMBL/GenBank/DDBJ whole genome shotgun (WGS) entry which is preliminary data.</text>
</comment>
<feature type="domain" description="Dimethylamine monooxygenase subunit DmmA-like C-terminal" evidence="1">
    <location>
        <begin position="104"/>
        <end position="146"/>
    </location>
</feature>
<evidence type="ECO:0000313" key="3">
    <source>
        <dbReference type="Proteomes" id="UP000076567"/>
    </source>
</evidence>
<proteinExistence type="predicted"/>
<dbReference type="Proteomes" id="UP000076567">
    <property type="component" value="Unassembled WGS sequence"/>
</dbReference>
<name>A0A165N6Y8_9BACL</name>
<gene>
    <name evidence="2" type="ORF">AWM68_09385</name>
</gene>
<protein>
    <recommendedName>
        <fullName evidence="1">Dimethylamine monooxygenase subunit DmmA-like C-terminal domain-containing protein</fullName>
    </recommendedName>
</protein>
<dbReference type="Pfam" id="PF22289">
    <property type="entry name" value="DmmA-like_C"/>
    <property type="match status" value="1"/>
</dbReference>
<dbReference type="InterPro" id="IPR048037">
    <property type="entry name" value="DmmA-like_C"/>
</dbReference>
<evidence type="ECO:0000313" key="2">
    <source>
        <dbReference type="EMBL" id="KZE64854.1"/>
    </source>
</evidence>